<dbReference type="OrthoDB" id="5450709at2"/>
<dbReference type="InterPro" id="IPR021953">
    <property type="entry name" value="DUF3570"/>
</dbReference>
<name>A0A512M337_9BACT</name>
<dbReference type="Proteomes" id="UP000321577">
    <property type="component" value="Unassembled WGS sequence"/>
</dbReference>
<reference evidence="1 2" key="1">
    <citation type="submission" date="2019-07" db="EMBL/GenBank/DDBJ databases">
        <title>Whole genome shotgun sequence of Brevifollis gellanilyticus NBRC 108608.</title>
        <authorList>
            <person name="Hosoyama A."/>
            <person name="Uohara A."/>
            <person name="Ohji S."/>
            <person name="Ichikawa N."/>
        </authorList>
    </citation>
    <scope>NUCLEOTIDE SEQUENCE [LARGE SCALE GENOMIC DNA]</scope>
    <source>
        <strain evidence="1 2">NBRC 108608</strain>
    </source>
</reference>
<accession>A0A512M337</accession>
<dbReference type="Pfam" id="PF12094">
    <property type="entry name" value="DUF3570"/>
    <property type="match status" value="1"/>
</dbReference>
<proteinExistence type="predicted"/>
<gene>
    <name evidence="1" type="ORF">BGE01nite_00220</name>
</gene>
<dbReference type="RefSeq" id="WP_146848225.1">
    <property type="nucleotide sequence ID" value="NZ_BKAG01000001.1"/>
</dbReference>
<comment type="caution">
    <text evidence="1">The sequence shown here is derived from an EMBL/GenBank/DDBJ whole genome shotgun (WGS) entry which is preliminary data.</text>
</comment>
<dbReference type="AlphaFoldDB" id="A0A512M337"/>
<evidence type="ECO:0008006" key="3">
    <source>
        <dbReference type="Google" id="ProtNLM"/>
    </source>
</evidence>
<protein>
    <recommendedName>
        <fullName evidence="3">DUF3570 domain-containing protein</fullName>
    </recommendedName>
</protein>
<organism evidence="1 2">
    <name type="scientific">Brevifollis gellanilyticus</name>
    <dbReference type="NCBI Taxonomy" id="748831"/>
    <lineage>
        <taxon>Bacteria</taxon>
        <taxon>Pseudomonadati</taxon>
        <taxon>Verrucomicrobiota</taxon>
        <taxon>Verrucomicrobiia</taxon>
        <taxon>Verrucomicrobiales</taxon>
        <taxon>Verrucomicrobiaceae</taxon>
    </lineage>
</organism>
<evidence type="ECO:0000313" key="1">
    <source>
        <dbReference type="EMBL" id="GEP40731.1"/>
    </source>
</evidence>
<keyword evidence="2" id="KW-1185">Reference proteome</keyword>
<dbReference type="EMBL" id="BKAG01000001">
    <property type="protein sequence ID" value="GEP40731.1"/>
    <property type="molecule type" value="Genomic_DNA"/>
</dbReference>
<sequence>MRARPKLSPSALSLGPGAVLTPLLLPAVALPAAEQFRFDTSFQTYDESAGRMYVGSYYYRGEMFLSEDTSFRFQLLRDAISGSTPIGALPGGTQPFLVEIDDVRTGVLAALSQQMGDHRVELEVSNSQERDYLSQGIALSDKWELNQKNTTLNLGLNFLNDTIVVRGTDDQNKKSYDAFLGFSQLLDKNTILSANLTVGYAEGFLNDQYKVIQRNELVTPQQGQPYISNRIYRENRPSSRLRGILQFQGTHYFRKTNSALDAVLRFGEDDFGISSQTVQVEWRQGLFKKRVEVTPFFRYYQQTAADFFHNTLNEVDIGTPALHPDGSGPNYSADYRLSSMATMSVGLKTRLRLTKNLNASLTYEHYDMSGIGSDQAPDQAYPTASMWTLGLNFLF</sequence>
<evidence type="ECO:0000313" key="2">
    <source>
        <dbReference type="Proteomes" id="UP000321577"/>
    </source>
</evidence>